<name>A0AAV0S9X4_9ROSI</name>
<reference evidence="5" key="1">
    <citation type="submission" date="2022-08" db="EMBL/GenBank/DDBJ databases">
        <authorList>
            <person name="Gutierrez-Valencia J."/>
        </authorList>
    </citation>
    <scope>NUCLEOTIDE SEQUENCE</scope>
</reference>
<dbReference type="InterPro" id="IPR036291">
    <property type="entry name" value="NAD(P)-bd_dom_sf"/>
</dbReference>
<keyword evidence="1" id="KW-0521">NADP</keyword>
<protein>
    <recommendedName>
        <fullName evidence="4">3-beta hydroxysteroid dehydrogenase/isomerase domain-containing protein</fullName>
    </recommendedName>
</protein>
<proteinExistence type="inferred from homology"/>
<dbReference type="Pfam" id="PF01073">
    <property type="entry name" value="3Beta_HSD"/>
    <property type="match status" value="1"/>
</dbReference>
<dbReference type="AlphaFoldDB" id="A0AAV0S9X4"/>
<feature type="domain" description="3-beta hydroxysteroid dehydrogenase/isomerase" evidence="4">
    <location>
        <begin position="10"/>
        <end position="257"/>
    </location>
</feature>
<dbReference type="EMBL" id="CAMGYJ010000011">
    <property type="protein sequence ID" value="CAI0628537.1"/>
    <property type="molecule type" value="Genomic_DNA"/>
</dbReference>
<evidence type="ECO:0000256" key="2">
    <source>
        <dbReference type="ARBA" id="ARBA00023002"/>
    </source>
</evidence>
<comment type="similarity">
    <text evidence="3">Belongs to the 3-beta-HSD family.</text>
</comment>
<dbReference type="GO" id="GO:0006694">
    <property type="term" value="P:steroid biosynthetic process"/>
    <property type="evidence" value="ECO:0007669"/>
    <property type="project" value="InterPro"/>
</dbReference>
<comment type="caution">
    <text evidence="5">The sequence shown here is derived from an EMBL/GenBank/DDBJ whole genome shotgun (WGS) entry which is preliminary data.</text>
</comment>
<keyword evidence="2 3" id="KW-0560">Oxidoreductase</keyword>
<evidence type="ECO:0000313" key="5">
    <source>
        <dbReference type="EMBL" id="CAI0628537.1"/>
    </source>
</evidence>
<dbReference type="Gene3D" id="3.40.50.720">
    <property type="entry name" value="NAD(P)-binding Rossmann-like Domain"/>
    <property type="match status" value="1"/>
</dbReference>
<sequence>MSSAKGPVCVTGAGGFLGSWVVHLLLSKNYLVRGTVRDPLDGKYAHLKQLPNASSNLELVKADLLDYPSLVSAIQGCSGVFHVASPVPSSSVPNPQASSLFLPFLLLGSSVDLIEPAVTGTLNVLKACNETKVKRAVVVSSGAALIMNPSWTDSQVIDESCWSDAEHCRATENWYCASKTEAESKALEYGKAAGLDVVTVCPNLILGPILQSTVNASTLLLVKLLKEGKDMVDNRHFLVVDVRDVAEALVLAYEKPDAQGRYICSSHSMHVKDIVDMLKEKYPNYNYPKNFTEVHQKKEMSSDKLQKLGWRYRSLPETLVDAVESYKKAGLLD</sequence>
<evidence type="ECO:0000313" key="6">
    <source>
        <dbReference type="Proteomes" id="UP001154282"/>
    </source>
</evidence>
<organism evidence="5 6">
    <name type="scientific">Linum tenue</name>
    <dbReference type="NCBI Taxonomy" id="586396"/>
    <lineage>
        <taxon>Eukaryota</taxon>
        <taxon>Viridiplantae</taxon>
        <taxon>Streptophyta</taxon>
        <taxon>Embryophyta</taxon>
        <taxon>Tracheophyta</taxon>
        <taxon>Spermatophyta</taxon>
        <taxon>Magnoliopsida</taxon>
        <taxon>eudicotyledons</taxon>
        <taxon>Gunneridae</taxon>
        <taxon>Pentapetalae</taxon>
        <taxon>rosids</taxon>
        <taxon>fabids</taxon>
        <taxon>Malpighiales</taxon>
        <taxon>Linaceae</taxon>
        <taxon>Linum</taxon>
    </lineage>
</organism>
<dbReference type="PANTHER" id="PTHR10366:SF776">
    <property type="entry name" value="NAD(P)-BINDING ROSSMANN-FOLD SUPERFAMILY PROTEIN"/>
    <property type="match status" value="1"/>
</dbReference>
<dbReference type="InterPro" id="IPR002225">
    <property type="entry name" value="3Beta_OHSteriod_DH/Estase"/>
</dbReference>
<dbReference type="InterPro" id="IPR050425">
    <property type="entry name" value="NAD(P)_dehydrat-like"/>
</dbReference>
<dbReference type="SUPFAM" id="SSF51735">
    <property type="entry name" value="NAD(P)-binding Rossmann-fold domains"/>
    <property type="match status" value="1"/>
</dbReference>
<evidence type="ECO:0000256" key="1">
    <source>
        <dbReference type="ARBA" id="ARBA00022857"/>
    </source>
</evidence>
<dbReference type="GO" id="GO:0016616">
    <property type="term" value="F:oxidoreductase activity, acting on the CH-OH group of donors, NAD or NADP as acceptor"/>
    <property type="evidence" value="ECO:0007669"/>
    <property type="project" value="InterPro"/>
</dbReference>
<evidence type="ECO:0000259" key="4">
    <source>
        <dbReference type="Pfam" id="PF01073"/>
    </source>
</evidence>
<dbReference type="FunFam" id="3.40.50.720:FF:000219">
    <property type="entry name" value="Cinnamoyl-CoA reductase 1"/>
    <property type="match status" value="1"/>
</dbReference>
<keyword evidence="6" id="KW-1185">Reference proteome</keyword>
<dbReference type="Proteomes" id="UP001154282">
    <property type="component" value="Unassembled WGS sequence"/>
</dbReference>
<dbReference type="CDD" id="cd08958">
    <property type="entry name" value="FR_SDR_e"/>
    <property type="match status" value="1"/>
</dbReference>
<dbReference type="PANTHER" id="PTHR10366">
    <property type="entry name" value="NAD DEPENDENT EPIMERASE/DEHYDRATASE"/>
    <property type="match status" value="1"/>
</dbReference>
<evidence type="ECO:0000256" key="3">
    <source>
        <dbReference type="RuleBase" id="RU004475"/>
    </source>
</evidence>
<gene>
    <name evidence="5" type="ORF">LITE_LOCUS51674</name>
</gene>
<accession>A0AAV0S9X4</accession>